<comment type="caution">
    <text evidence="6">The sequence shown here is derived from an EMBL/GenBank/DDBJ whole genome shotgun (WGS) entry which is preliminary data.</text>
</comment>
<evidence type="ECO:0000256" key="1">
    <source>
        <dbReference type="ARBA" id="ARBA00004418"/>
    </source>
</evidence>
<dbReference type="Pfam" id="PF00496">
    <property type="entry name" value="SBP_bac_5"/>
    <property type="match status" value="1"/>
</dbReference>
<reference evidence="6 7" key="1">
    <citation type="submission" date="2019-03" db="EMBL/GenBank/DDBJ databases">
        <title>Freshwater and sediment microbial communities from various areas in North America, analyzing microbe dynamics in response to fracking.</title>
        <authorList>
            <person name="Lamendella R."/>
        </authorList>
    </citation>
    <scope>NUCLEOTIDE SEQUENCE [LARGE SCALE GENOMIC DNA]</scope>
    <source>
        <strain evidence="6 7">175.2</strain>
    </source>
</reference>
<evidence type="ECO:0000256" key="2">
    <source>
        <dbReference type="ARBA" id="ARBA00005695"/>
    </source>
</evidence>
<dbReference type="PANTHER" id="PTHR30290:SF38">
    <property type="entry name" value="D,D-DIPEPTIDE-BINDING PERIPLASMIC PROTEIN DDPA-RELATED"/>
    <property type="match status" value="1"/>
</dbReference>
<dbReference type="Gene3D" id="3.90.76.10">
    <property type="entry name" value="Dipeptide-binding Protein, Domain 1"/>
    <property type="match status" value="1"/>
</dbReference>
<dbReference type="PIRSF" id="PIRSF002741">
    <property type="entry name" value="MppA"/>
    <property type="match status" value="1"/>
</dbReference>
<evidence type="ECO:0000313" key="6">
    <source>
        <dbReference type="EMBL" id="TCT41043.1"/>
    </source>
</evidence>
<comment type="subcellular location">
    <subcellularLocation>
        <location evidence="1">Periplasm</location>
    </subcellularLocation>
</comment>
<keyword evidence="3 4" id="KW-0732">Signal</keyword>
<feature type="signal peptide" evidence="4">
    <location>
        <begin position="1"/>
        <end position="24"/>
    </location>
</feature>
<dbReference type="FunFam" id="3.40.190.10:FF:000036">
    <property type="entry name" value="Dipeptide ABC transporter, substrate-binding protein"/>
    <property type="match status" value="1"/>
</dbReference>
<dbReference type="SUPFAM" id="SSF53850">
    <property type="entry name" value="Periplasmic binding protein-like II"/>
    <property type="match status" value="1"/>
</dbReference>
<dbReference type="Proteomes" id="UP000295097">
    <property type="component" value="Unassembled WGS sequence"/>
</dbReference>
<dbReference type="GO" id="GO:1904680">
    <property type="term" value="F:peptide transmembrane transporter activity"/>
    <property type="evidence" value="ECO:0007669"/>
    <property type="project" value="TreeGrafter"/>
</dbReference>
<dbReference type="Gene3D" id="3.10.105.10">
    <property type="entry name" value="Dipeptide-binding Protein, Domain 3"/>
    <property type="match status" value="1"/>
</dbReference>
<feature type="domain" description="Solute-binding protein family 5" evidence="5">
    <location>
        <begin position="69"/>
        <end position="449"/>
    </location>
</feature>
<dbReference type="CDD" id="cd08493">
    <property type="entry name" value="PBP2_DppA_like"/>
    <property type="match status" value="1"/>
</dbReference>
<dbReference type="EMBL" id="SMAR01000007">
    <property type="protein sequence ID" value="TCT41043.1"/>
    <property type="molecule type" value="Genomic_DNA"/>
</dbReference>
<name>A0A4R3P294_9HYPH</name>
<dbReference type="Gene3D" id="3.40.190.10">
    <property type="entry name" value="Periplasmic binding protein-like II"/>
    <property type="match status" value="1"/>
</dbReference>
<dbReference type="FunFam" id="3.10.105.10:FF:000002">
    <property type="entry name" value="Dipeptide ABC transporter, substrate-binding protein"/>
    <property type="match status" value="1"/>
</dbReference>
<dbReference type="AlphaFoldDB" id="A0A4R3P294"/>
<gene>
    <name evidence="6" type="ORF">EDC90_100717</name>
</gene>
<evidence type="ECO:0000313" key="7">
    <source>
        <dbReference type="Proteomes" id="UP000295097"/>
    </source>
</evidence>
<proteinExistence type="inferred from homology"/>
<organism evidence="6 7">
    <name type="scientific">Martelella mediterranea</name>
    <dbReference type="NCBI Taxonomy" id="293089"/>
    <lineage>
        <taxon>Bacteria</taxon>
        <taxon>Pseudomonadati</taxon>
        <taxon>Pseudomonadota</taxon>
        <taxon>Alphaproteobacteria</taxon>
        <taxon>Hyphomicrobiales</taxon>
        <taxon>Aurantimonadaceae</taxon>
        <taxon>Martelella</taxon>
    </lineage>
</organism>
<protein>
    <submittedName>
        <fullName evidence="6">Dipeptide transport system substrate-binding protein</fullName>
    </submittedName>
</protein>
<dbReference type="PANTHER" id="PTHR30290">
    <property type="entry name" value="PERIPLASMIC BINDING COMPONENT OF ABC TRANSPORTER"/>
    <property type="match status" value="1"/>
</dbReference>
<sequence>MMKNWKALALATSFFIALGGAASAKTLVYCSEGSPEGFDPAPYTSGTTFDASSRAIYNRLVEFKHGSTEVEPGLAESWDVSDDGLEYTFHLRPGVKFQTTDYFTPTRDMNADDVIFSFNRQMDESSPWYQYAPGISWEYFNGMSMPDLIKNIEKVDDMTVKFVLNRPEAPMIANLAMDFASIMSKEYADQLEAAGNMEQLNQKPVGTGPFTFVAYQQDAVIRYKANPDYFKGKQDLDNLIFAITTDAAVRRQKLEAGECQIMPYPSPADISALEDNDDLKVMEKEGLNVGYLAYNTKVAPFDNPKVRKALNMAVDKQAILESVFQGAGEVAKNPIPPTMWSYNDEVQDDPYDPDTAKAMLEEEGVTDLSMKIWAMPVQRPYNPNARRMAELMQADLAEVGVDAEIVSYEWGEYLARSSAEDRDGAVLLGWTGDNGDPDNFLAVLLGCDAVGGSNRAQWCYQPFEDLIQKAKVTSDTEERTELYKQAQVIFKEQAPWNTIAHSKVFMPMSTSVEGFVMDPLGYHRFDDVTISE</sequence>
<dbReference type="FunFam" id="3.90.76.10:FF:000002">
    <property type="entry name" value="Dipeptide ABC transporter, substrate-binding protein"/>
    <property type="match status" value="1"/>
</dbReference>
<dbReference type="InterPro" id="IPR030678">
    <property type="entry name" value="Peptide/Ni-bd"/>
</dbReference>
<evidence type="ECO:0000256" key="4">
    <source>
        <dbReference type="SAM" id="SignalP"/>
    </source>
</evidence>
<dbReference type="GO" id="GO:0030288">
    <property type="term" value="C:outer membrane-bounded periplasmic space"/>
    <property type="evidence" value="ECO:0007669"/>
    <property type="project" value="TreeGrafter"/>
</dbReference>
<evidence type="ECO:0000256" key="3">
    <source>
        <dbReference type="ARBA" id="ARBA00022729"/>
    </source>
</evidence>
<dbReference type="GO" id="GO:0043190">
    <property type="term" value="C:ATP-binding cassette (ABC) transporter complex"/>
    <property type="evidence" value="ECO:0007669"/>
    <property type="project" value="InterPro"/>
</dbReference>
<dbReference type="InterPro" id="IPR039424">
    <property type="entry name" value="SBP_5"/>
</dbReference>
<comment type="similarity">
    <text evidence="2">Belongs to the bacterial solute-binding protein 5 family.</text>
</comment>
<keyword evidence="7" id="KW-1185">Reference proteome</keyword>
<dbReference type="GO" id="GO:0042938">
    <property type="term" value="P:dipeptide transport"/>
    <property type="evidence" value="ECO:0007669"/>
    <property type="project" value="TreeGrafter"/>
</dbReference>
<accession>A0A4R3P294</accession>
<evidence type="ECO:0000259" key="5">
    <source>
        <dbReference type="Pfam" id="PF00496"/>
    </source>
</evidence>
<feature type="chain" id="PRO_5020726588" evidence="4">
    <location>
        <begin position="25"/>
        <end position="532"/>
    </location>
</feature>
<dbReference type="InterPro" id="IPR000914">
    <property type="entry name" value="SBP_5_dom"/>
</dbReference>